<dbReference type="RefSeq" id="XP_009010152.1">
    <property type="nucleotide sequence ID" value="XM_009011904.1"/>
</dbReference>
<reference evidence="4" key="1">
    <citation type="submission" date="2012-12" db="EMBL/GenBank/DDBJ databases">
        <authorList>
            <person name="Hellsten U."/>
            <person name="Grimwood J."/>
            <person name="Chapman J.A."/>
            <person name="Shapiro H."/>
            <person name="Aerts A."/>
            <person name="Otillar R.P."/>
            <person name="Terry A.Y."/>
            <person name="Boore J.L."/>
            <person name="Simakov O."/>
            <person name="Marletaz F."/>
            <person name="Cho S.-J."/>
            <person name="Edsinger-Gonzales E."/>
            <person name="Havlak P."/>
            <person name="Kuo D.-H."/>
            <person name="Larsson T."/>
            <person name="Lv J."/>
            <person name="Arendt D."/>
            <person name="Savage R."/>
            <person name="Osoegawa K."/>
            <person name="de Jong P."/>
            <person name="Lindberg D.R."/>
            <person name="Seaver E.C."/>
            <person name="Weisblat D.A."/>
            <person name="Putnam N.H."/>
            <person name="Grigoriev I.V."/>
            <person name="Rokhsar D.S."/>
        </authorList>
    </citation>
    <scope>NUCLEOTIDE SEQUENCE</scope>
</reference>
<protein>
    <submittedName>
        <fullName evidence="2 3">Uncharacterized protein</fullName>
    </submittedName>
</protein>
<dbReference type="Proteomes" id="UP000015101">
    <property type="component" value="Unassembled WGS sequence"/>
</dbReference>
<evidence type="ECO:0000313" key="2">
    <source>
        <dbReference type="EMBL" id="ESO11664.1"/>
    </source>
</evidence>
<reference evidence="2 4" key="2">
    <citation type="journal article" date="2013" name="Nature">
        <title>Insights into bilaterian evolution from three spiralian genomes.</title>
        <authorList>
            <person name="Simakov O."/>
            <person name="Marletaz F."/>
            <person name="Cho S.J."/>
            <person name="Edsinger-Gonzales E."/>
            <person name="Havlak P."/>
            <person name="Hellsten U."/>
            <person name="Kuo D.H."/>
            <person name="Larsson T."/>
            <person name="Lv J."/>
            <person name="Arendt D."/>
            <person name="Savage R."/>
            <person name="Osoegawa K."/>
            <person name="de Jong P."/>
            <person name="Grimwood J."/>
            <person name="Chapman J.A."/>
            <person name="Shapiro H."/>
            <person name="Aerts A."/>
            <person name="Otillar R.P."/>
            <person name="Terry A.Y."/>
            <person name="Boore J.L."/>
            <person name="Grigoriev I.V."/>
            <person name="Lindberg D.R."/>
            <person name="Seaver E.C."/>
            <person name="Weisblat D.A."/>
            <person name="Putnam N.H."/>
            <person name="Rokhsar D.S."/>
        </authorList>
    </citation>
    <scope>NUCLEOTIDE SEQUENCE</scope>
</reference>
<evidence type="ECO:0000313" key="3">
    <source>
        <dbReference type="EnsemblMetazoa" id="HelroP166678"/>
    </source>
</evidence>
<dbReference type="PANTHER" id="PTHR34204:SF2">
    <property type="entry name" value="RNA-BINDING ASCH DOMAIN PROTEIN"/>
    <property type="match status" value="1"/>
</dbReference>
<name>T1EYC6_HELRO</name>
<proteinExistence type="predicted"/>
<organism evidence="3 4">
    <name type="scientific">Helobdella robusta</name>
    <name type="common">Californian leech</name>
    <dbReference type="NCBI Taxonomy" id="6412"/>
    <lineage>
        <taxon>Eukaryota</taxon>
        <taxon>Metazoa</taxon>
        <taxon>Spiralia</taxon>
        <taxon>Lophotrochozoa</taxon>
        <taxon>Annelida</taxon>
        <taxon>Clitellata</taxon>
        <taxon>Hirudinea</taxon>
        <taxon>Rhynchobdellida</taxon>
        <taxon>Glossiphoniidae</taxon>
        <taxon>Helobdella</taxon>
    </lineage>
</organism>
<dbReference type="EMBL" id="AMQM01002511">
    <property type="status" value="NOT_ANNOTATED_CDS"/>
    <property type="molecule type" value="Genomic_DNA"/>
</dbReference>
<gene>
    <name evidence="3" type="primary">20201576</name>
    <name evidence="2" type="ORF">HELRODRAFT_166678</name>
</gene>
<dbReference type="eggNOG" id="ENOG502QW79">
    <property type="taxonomic scope" value="Eukaryota"/>
</dbReference>
<dbReference type="PANTHER" id="PTHR34204">
    <property type="entry name" value="RNA-BINDING ASCH DOMAIN PROTEIN"/>
    <property type="match status" value="1"/>
</dbReference>
<dbReference type="EMBL" id="KB095812">
    <property type="protein sequence ID" value="ESO11664.1"/>
    <property type="molecule type" value="Genomic_DNA"/>
</dbReference>
<evidence type="ECO:0000313" key="4">
    <source>
        <dbReference type="Proteomes" id="UP000015101"/>
    </source>
</evidence>
<dbReference type="CTD" id="20201576"/>
<dbReference type="InParanoid" id="T1EYC6"/>
<keyword evidence="4" id="KW-1185">Reference proteome</keyword>
<evidence type="ECO:0000256" key="1">
    <source>
        <dbReference type="SAM" id="MobiDB-lite"/>
    </source>
</evidence>
<dbReference type="EnsemblMetazoa" id="HelroT166678">
    <property type="protein sequence ID" value="HelroP166678"/>
    <property type="gene ID" value="HelroG166678"/>
</dbReference>
<dbReference type="OrthoDB" id="112749at2759"/>
<dbReference type="GeneID" id="20201576"/>
<accession>T1EYC6</accession>
<reference evidence="3" key="3">
    <citation type="submission" date="2015-06" db="UniProtKB">
        <authorList>
            <consortium name="EnsemblMetazoa"/>
        </authorList>
    </citation>
    <scope>IDENTIFICATION</scope>
</reference>
<sequence>MMLDFRQERFTGFVGNEENSGQQGQVAPRQIRSGGNVLPDSNSVLTVGGRALTKHSHRDHTSSWWGICKGSEQDKNDHAFKKMTEIMDSAAWMNVHELPGELPTIEIRQKNGYGVRWTCDGAEFRGFVEPQMADGHVVGWIH</sequence>
<dbReference type="HOGENOM" id="CLU_1817862_0_0_1"/>
<dbReference type="KEGG" id="hro:HELRODRAFT_166678"/>
<dbReference type="AlphaFoldDB" id="T1EYC6"/>
<feature type="region of interest" description="Disordered" evidence="1">
    <location>
        <begin position="12"/>
        <end position="42"/>
    </location>
</feature>